<reference evidence="5 6" key="1">
    <citation type="submission" date="2018-11" db="EMBL/GenBank/DDBJ databases">
        <authorList>
            <person name="Mardanov A.V."/>
            <person name="Ravin N.V."/>
            <person name="Dedysh S.N."/>
        </authorList>
    </citation>
    <scope>NUCLEOTIDE SEQUENCE [LARGE SCALE GENOMIC DNA]</scope>
    <source>
        <strain evidence="5 6">AF10</strain>
    </source>
</reference>
<gene>
    <name evidence="5" type="ORF">GRAN_2102</name>
</gene>
<dbReference type="AlphaFoldDB" id="A0A4Q0T6Z2"/>
<dbReference type="PANTHER" id="PTHR33164">
    <property type="entry name" value="TRANSCRIPTIONAL REGULATOR, MARR FAMILY"/>
    <property type="match status" value="1"/>
</dbReference>
<evidence type="ECO:0000256" key="1">
    <source>
        <dbReference type="ARBA" id="ARBA00023015"/>
    </source>
</evidence>
<feature type="domain" description="HTH marR-type" evidence="4">
    <location>
        <begin position="26"/>
        <end position="165"/>
    </location>
</feature>
<sequence>MGEPAYPIHPHPIHDLFEDVSLGAPENAVGFVLWRVVVRYQREVDRALVPLDLTNLQFVTLTLAAWFGRFGGSVTQRELASFGGIHPMQISQMLKTLERKGFVLRQRSPSDSRAKRVEVTQAGTNVLRKALPRVIEVQQRLFGDGGKPGGDFLRALLHLDSNQMESESR</sequence>
<dbReference type="GO" id="GO:0003677">
    <property type="term" value="F:DNA binding"/>
    <property type="evidence" value="ECO:0007669"/>
    <property type="project" value="UniProtKB-KW"/>
</dbReference>
<dbReference type="InterPro" id="IPR036388">
    <property type="entry name" value="WH-like_DNA-bd_sf"/>
</dbReference>
<dbReference type="Proteomes" id="UP000289437">
    <property type="component" value="Unassembled WGS sequence"/>
</dbReference>
<dbReference type="Gene3D" id="1.10.10.10">
    <property type="entry name" value="Winged helix-like DNA-binding domain superfamily/Winged helix DNA-binding domain"/>
    <property type="match status" value="1"/>
</dbReference>
<keyword evidence="3" id="KW-0804">Transcription</keyword>
<evidence type="ECO:0000313" key="6">
    <source>
        <dbReference type="Proteomes" id="UP000289437"/>
    </source>
</evidence>
<proteinExistence type="predicted"/>
<dbReference type="SMART" id="SM00347">
    <property type="entry name" value="HTH_MARR"/>
    <property type="match status" value="1"/>
</dbReference>
<accession>A0A4Q0T6Z2</accession>
<evidence type="ECO:0000256" key="3">
    <source>
        <dbReference type="ARBA" id="ARBA00023163"/>
    </source>
</evidence>
<dbReference type="InterPro" id="IPR039422">
    <property type="entry name" value="MarR/SlyA-like"/>
</dbReference>
<evidence type="ECO:0000256" key="2">
    <source>
        <dbReference type="ARBA" id="ARBA00023125"/>
    </source>
</evidence>
<dbReference type="PROSITE" id="PS50995">
    <property type="entry name" value="HTH_MARR_2"/>
    <property type="match status" value="1"/>
</dbReference>
<dbReference type="Pfam" id="PF01047">
    <property type="entry name" value="MarR"/>
    <property type="match status" value="1"/>
</dbReference>
<name>A0A4Q0T6Z2_9BACT</name>
<keyword evidence="6" id="KW-1185">Reference proteome</keyword>
<dbReference type="RefSeq" id="WP_128912724.1">
    <property type="nucleotide sequence ID" value="NZ_RDSM01000001.1"/>
</dbReference>
<evidence type="ECO:0000313" key="5">
    <source>
        <dbReference type="EMBL" id="RXH58792.1"/>
    </source>
</evidence>
<dbReference type="EMBL" id="RDSM01000001">
    <property type="protein sequence ID" value="RXH58792.1"/>
    <property type="molecule type" value="Genomic_DNA"/>
</dbReference>
<protein>
    <submittedName>
        <fullName evidence="5">Transcriptional regulator, MarR family</fullName>
    </submittedName>
</protein>
<keyword evidence="1" id="KW-0805">Transcription regulation</keyword>
<reference evidence="6" key="2">
    <citation type="submission" date="2019-02" db="EMBL/GenBank/DDBJ databases">
        <title>Granulicella sibirica sp. nov., a psychrotolerant acidobacterium isolated from an organic soil layer in forested tundra, West Siberia.</title>
        <authorList>
            <person name="Oshkin I.Y."/>
            <person name="Kulichevskaya I.S."/>
            <person name="Rijpstra W.I.C."/>
            <person name="Sinninghe Damste J.S."/>
            <person name="Rakitin A.L."/>
            <person name="Ravin N.V."/>
            <person name="Dedysh S.N."/>
        </authorList>
    </citation>
    <scope>NUCLEOTIDE SEQUENCE [LARGE SCALE GENOMIC DNA]</scope>
    <source>
        <strain evidence="6">AF10</strain>
    </source>
</reference>
<dbReference type="InterPro" id="IPR000835">
    <property type="entry name" value="HTH_MarR-typ"/>
</dbReference>
<dbReference type="SUPFAM" id="SSF46785">
    <property type="entry name" value="Winged helix' DNA-binding domain"/>
    <property type="match status" value="1"/>
</dbReference>
<organism evidence="5 6">
    <name type="scientific">Granulicella sibirica</name>
    <dbReference type="NCBI Taxonomy" id="2479048"/>
    <lineage>
        <taxon>Bacteria</taxon>
        <taxon>Pseudomonadati</taxon>
        <taxon>Acidobacteriota</taxon>
        <taxon>Terriglobia</taxon>
        <taxon>Terriglobales</taxon>
        <taxon>Acidobacteriaceae</taxon>
        <taxon>Granulicella</taxon>
    </lineage>
</organism>
<dbReference type="GO" id="GO:0006950">
    <property type="term" value="P:response to stress"/>
    <property type="evidence" value="ECO:0007669"/>
    <property type="project" value="TreeGrafter"/>
</dbReference>
<comment type="caution">
    <text evidence="5">The sequence shown here is derived from an EMBL/GenBank/DDBJ whole genome shotgun (WGS) entry which is preliminary data.</text>
</comment>
<dbReference type="PANTHER" id="PTHR33164:SF64">
    <property type="entry name" value="TRANSCRIPTIONAL REGULATOR SLYA"/>
    <property type="match status" value="1"/>
</dbReference>
<dbReference type="GO" id="GO:0003700">
    <property type="term" value="F:DNA-binding transcription factor activity"/>
    <property type="evidence" value="ECO:0007669"/>
    <property type="project" value="InterPro"/>
</dbReference>
<keyword evidence="2" id="KW-0238">DNA-binding</keyword>
<evidence type="ECO:0000259" key="4">
    <source>
        <dbReference type="PROSITE" id="PS50995"/>
    </source>
</evidence>
<dbReference type="OrthoDB" id="164461at2"/>
<dbReference type="InterPro" id="IPR036390">
    <property type="entry name" value="WH_DNA-bd_sf"/>
</dbReference>